<evidence type="ECO:0000313" key="3">
    <source>
        <dbReference type="Proteomes" id="UP001529510"/>
    </source>
</evidence>
<organism evidence="2 3">
    <name type="scientific">Cirrhinus mrigala</name>
    <name type="common">Mrigala</name>
    <dbReference type="NCBI Taxonomy" id="683832"/>
    <lineage>
        <taxon>Eukaryota</taxon>
        <taxon>Metazoa</taxon>
        <taxon>Chordata</taxon>
        <taxon>Craniata</taxon>
        <taxon>Vertebrata</taxon>
        <taxon>Euteleostomi</taxon>
        <taxon>Actinopterygii</taxon>
        <taxon>Neopterygii</taxon>
        <taxon>Teleostei</taxon>
        <taxon>Ostariophysi</taxon>
        <taxon>Cypriniformes</taxon>
        <taxon>Cyprinidae</taxon>
        <taxon>Labeoninae</taxon>
        <taxon>Labeonini</taxon>
        <taxon>Cirrhinus</taxon>
    </lineage>
</organism>
<protein>
    <recommendedName>
        <fullName evidence="4">L1 transposable element RRM domain-containing protein</fullName>
    </recommendedName>
</protein>
<accession>A0ABD0R7X4</accession>
<dbReference type="AlphaFoldDB" id="A0ABD0R7X4"/>
<feature type="region of interest" description="Disordered" evidence="1">
    <location>
        <begin position="1"/>
        <end position="59"/>
    </location>
</feature>
<evidence type="ECO:0000256" key="1">
    <source>
        <dbReference type="SAM" id="MobiDB-lite"/>
    </source>
</evidence>
<dbReference type="Proteomes" id="UP001529510">
    <property type="component" value="Unassembled WGS sequence"/>
</dbReference>
<name>A0ABD0R7X4_CIRMR</name>
<dbReference type="EMBL" id="JAMKFB020000004">
    <property type="protein sequence ID" value="KAL0194591.1"/>
    <property type="molecule type" value="Genomic_DNA"/>
</dbReference>
<feature type="compositionally biased region" description="Basic and acidic residues" evidence="1">
    <location>
        <begin position="10"/>
        <end position="21"/>
    </location>
</feature>
<gene>
    <name evidence="2" type="ORF">M9458_008163</name>
</gene>
<reference evidence="2 3" key="1">
    <citation type="submission" date="2024-05" db="EMBL/GenBank/DDBJ databases">
        <title>Genome sequencing and assembly of Indian major carp, Cirrhinus mrigala (Hamilton, 1822).</title>
        <authorList>
            <person name="Mohindra V."/>
            <person name="Chowdhury L.M."/>
            <person name="Lal K."/>
            <person name="Jena J.K."/>
        </authorList>
    </citation>
    <scope>NUCLEOTIDE SEQUENCE [LARGE SCALE GENOMIC DNA]</scope>
    <source>
        <strain evidence="2">CM1030</strain>
        <tissue evidence="2">Blood</tissue>
    </source>
</reference>
<comment type="caution">
    <text evidence="2">The sequence shown here is derived from an EMBL/GenBank/DDBJ whole genome shotgun (WGS) entry which is preliminary data.</text>
</comment>
<evidence type="ECO:0000313" key="2">
    <source>
        <dbReference type="EMBL" id="KAL0194591.1"/>
    </source>
</evidence>
<sequence>MSATEEMEIELQRTTEKRLISETHSYSCQRKKGDWDLTPNTPSKAPPPKKHAKGDATDDLTLSQVQQSIIQIIRSSEEIKDMVKENSNSINMLKEALEVVHSEIFDIRKENEDLKSKNEANLKRISELDDRLNDQDRYCRRWNLRLEELTECAEDNVKARVMEICKEVVVEKDRNFVASNVDIAHRVGRSYADSGKGKKLRPVIIRFISRTARDLTWKGAEGNDFLKKNKMYFKEDLTIKDRATRNLLWPSIDKARKEGKRAFFVGIKAIVDGKEIKS</sequence>
<proteinExistence type="predicted"/>
<evidence type="ECO:0008006" key="4">
    <source>
        <dbReference type="Google" id="ProtNLM"/>
    </source>
</evidence>
<keyword evidence="3" id="KW-1185">Reference proteome</keyword>
<dbReference type="Gene3D" id="3.30.70.1820">
    <property type="entry name" value="L1 transposable element, RRM domain"/>
    <property type="match status" value="1"/>
</dbReference>